<gene>
    <name evidence="2" type="ORF">PHYPA_010371</name>
</gene>
<dbReference type="Gramene" id="Pp3c7_14120V3.1">
    <property type="protein sequence ID" value="PAC:32924236.CDS.1"/>
    <property type="gene ID" value="Pp3c7_14120"/>
</dbReference>
<dbReference type="InParanoid" id="A0A2K1KBM8"/>
<dbReference type="Proteomes" id="UP000006727">
    <property type="component" value="Chromosome 7"/>
</dbReference>
<sequence>MFSQSLCELEWKGGLQSSSLIIGMALPCVTFRNIMSFIRVVVGWRVDLRMTFELCAVGCYRID</sequence>
<keyword evidence="1" id="KW-1133">Transmembrane helix</keyword>
<keyword evidence="4" id="KW-1185">Reference proteome</keyword>
<name>A0A2K1KBM8_PHYPA</name>
<dbReference type="EnsemblPlants" id="Pp3c7_14120V3.1">
    <property type="protein sequence ID" value="PAC:32924236.CDS.1"/>
    <property type="gene ID" value="Pp3c7_14120"/>
</dbReference>
<evidence type="ECO:0000313" key="2">
    <source>
        <dbReference type="EMBL" id="PNR51185.1"/>
    </source>
</evidence>
<dbReference type="PaxDb" id="3218-PP1S75_3V6.1"/>
<feature type="transmembrane region" description="Helical" evidence="1">
    <location>
        <begin position="20"/>
        <end position="42"/>
    </location>
</feature>
<reference evidence="2 4" key="1">
    <citation type="journal article" date="2008" name="Science">
        <title>The Physcomitrella genome reveals evolutionary insights into the conquest of land by plants.</title>
        <authorList>
            <person name="Rensing S."/>
            <person name="Lang D."/>
            <person name="Zimmer A."/>
            <person name="Terry A."/>
            <person name="Salamov A."/>
            <person name="Shapiro H."/>
            <person name="Nishiyama T."/>
            <person name="Perroud P.-F."/>
            <person name="Lindquist E."/>
            <person name="Kamisugi Y."/>
            <person name="Tanahashi T."/>
            <person name="Sakakibara K."/>
            <person name="Fujita T."/>
            <person name="Oishi K."/>
            <person name="Shin-I T."/>
            <person name="Kuroki Y."/>
            <person name="Toyoda A."/>
            <person name="Suzuki Y."/>
            <person name="Hashimoto A."/>
            <person name="Yamaguchi K."/>
            <person name="Sugano A."/>
            <person name="Kohara Y."/>
            <person name="Fujiyama A."/>
            <person name="Anterola A."/>
            <person name="Aoki S."/>
            <person name="Ashton N."/>
            <person name="Barbazuk W.B."/>
            <person name="Barker E."/>
            <person name="Bennetzen J."/>
            <person name="Bezanilla M."/>
            <person name="Blankenship R."/>
            <person name="Cho S.H."/>
            <person name="Dutcher S."/>
            <person name="Estelle M."/>
            <person name="Fawcett J.A."/>
            <person name="Gundlach H."/>
            <person name="Hanada K."/>
            <person name="Heyl A."/>
            <person name="Hicks K.A."/>
            <person name="Hugh J."/>
            <person name="Lohr M."/>
            <person name="Mayer K."/>
            <person name="Melkozernov A."/>
            <person name="Murata T."/>
            <person name="Nelson D."/>
            <person name="Pils B."/>
            <person name="Prigge M."/>
            <person name="Reiss B."/>
            <person name="Renner T."/>
            <person name="Rombauts S."/>
            <person name="Rushton P."/>
            <person name="Sanderfoot A."/>
            <person name="Schween G."/>
            <person name="Shiu S.-H."/>
            <person name="Stueber K."/>
            <person name="Theodoulou F.L."/>
            <person name="Tu H."/>
            <person name="Van de Peer Y."/>
            <person name="Verrier P.J."/>
            <person name="Waters E."/>
            <person name="Wood A."/>
            <person name="Yang L."/>
            <person name="Cove D."/>
            <person name="Cuming A."/>
            <person name="Hasebe M."/>
            <person name="Lucas S."/>
            <person name="Mishler D.B."/>
            <person name="Reski R."/>
            <person name="Grigoriev I."/>
            <person name="Quatrano R.S."/>
            <person name="Boore J.L."/>
        </authorList>
    </citation>
    <scope>NUCLEOTIDE SEQUENCE [LARGE SCALE GENOMIC DNA]</scope>
    <source>
        <strain evidence="3 4">cv. Gransden 2004</strain>
    </source>
</reference>
<dbReference type="EMBL" id="ABEU02000007">
    <property type="protein sequence ID" value="PNR51185.1"/>
    <property type="molecule type" value="Genomic_DNA"/>
</dbReference>
<reference evidence="3" key="3">
    <citation type="submission" date="2020-12" db="UniProtKB">
        <authorList>
            <consortium name="EnsemblPlants"/>
        </authorList>
    </citation>
    <scope>IDENTIFICATION</scope>
</reference>
<dbReference type="AlphaFoldDB" id="A0A2K1KBM8"/>
<evidence type="ECO:0000313" key="4">
    <source>
        <dbReference type="Proteomes" id="UP000006727"/>
    </source>
</evidence>
<accession>A0A2K1KBM8</accession>
<evidence type="ECO:0000313" key="3">
    <source>
        <dbReference type="EnsemblPlants" id="PAC:32924236.CDS.1"/>
    </source>
</evidence>
<organism evidence="2">
    <name type="scientific">Physcomitrium patens</name>
    <name type="common">Spreading-leaved earth moss</name>
    <name type="synonym">Physcomitrella patens</name>
    <dbReference type="NCBI Taxonomy" id="3218"/>
    <lineage>
        <taxon>Eukaryota</taxon>
        <taxon>Viridiplantae</taxon>
        <taxon>Streptophyta</taxon>
        <taxon>Embryophyta</taxon>
        <taxon>Bryophyta</taxon>
        <taxon>Bryophytina</taxon>
        <taxon>Bryopsida</taxon>
        <taxon>Funariidae</taxon>
        <taxon>Funariales</taxon>
        <taxon>Funariaceae</taxon>
        <taxon>Physcomitrium</taxon>
    </lineage>
</organism>
<reference evidence="2 4" key="2">
    <citation type="journal article" date="2018" name="Plant J.">
        <title>The Physcomitrella patens chromosome-scale assembly reveals moss genome structure and evolution.</title>
        <authorList>
            <person name="Lang D."/>
            <person name="Ullrich K.K."/>
            <person name="Murat F."/>
            <person name="Fuchs J."/>
            <person name="Jenkins J."/>
            <person name="Haas F.B."/>
            <person name="Piednoel M."/>
            <person name="Gundlach H."/>
            <person name="Van Bel M."/>
            <person name="Meyberg R."/>
            <person name="Vives C."/>
            <person name="Morata J."/>
            <person name="Symeonidi A."/>
            <person name="Hiss M."/>
            <person name="Muchero W."/>
            <person name="Kamisugi Y."/>
            <person name="Saleh O."/>
            <person name="Blanc G."/>
            <person name="Decker E.L."/>
            <person name="van Gessel N."/>
            <person name="Grimwood J."/>
            <person name="Hayes R.D."/>
            <person name="Graham S.W."/>
            <person name="Gunter L.E."/>
            <person name="McDaniel S.F."/>
            <person name="Hoernstein S.N.W."/>
            <person name="Larsson A."/>
            <person name="Li F.W."/>
            <person name="Perroud P.F."/>
            <person name="Phillips J."/>
            <person name="Ranjan P."/>
            <person name="Rokshar D.S."/>
            <person name="Rothfels C.J."/>
            <person name="Schneider L."/>
            <person name="Shu S."/>
            <person name="Stevenson D.W."/>
            <person name="Thummler F."/>
            <person name="Tillich M."/>
            <person name="Villarreal Aguilar J.C."/>
            <person name="Widiez T."/>
            <person name="Wong G.K."/>
            <person name="Wymore A."/>
            <person name="Zhang Y."/>
            <person name="Zimmer A.D."/>
            <person name="Quatrano R.S."/>
            <person name="Mayer K.F.X."/>
            <person name="Goodstein D."/>
            <person name="Casacuberta J.M."/>
            <person name="Vandepoele K."/>
            <person name="Reski R."/>
            <person name="Cuming A.C."/>
            <person name="Tuskan G.A."/>
            <person name="Maumus F."/>
            <person name="Salse J."/>
            <person name="Schmutz J."/>
            <person name="Rensing S.A."/>
        </authorList>
    </citation>
    <scope>NUCLEOTIDE SEQUENCE [LARGE SCALE GENOMIC DNA]</scope>
    <source>
        <strain evidence="3 4">cv. Gransden 2004</strain>
    </source>
</reference>
<protein>
    <submittedName>
        <fullName evidence="2 3">Uncharacterized protein</fullName>
    </submittedName>
</protein>
<keyword evidence="1" id="KW-0812">Transmembrane</keyword>
<keyword evidence="1" id="KW-0472">Membrane</keyword>
<evidence type="ECO:0000256" key="1">
    <source>
        <dbReference type="SAM" id="Phobius"/>
    </source>
</evidence>
<proteinExistence type="predicted"/>
<dbReference type="Gramene" id="Pp3c7_14120V3.2">
    <property type="protein sequence ID" value="PAC:32924237.CDS.1"/>
    <property type="gene ID" value="Pp3c7_14120"/>
</dbReference>
<dbReference type="EnsemblPlants" id="Pp3c7_14120V3.2">
    <property type="protein sequence ID" value="PAC:32924237.CDS.1"/>
    <property type="gene ID" value="Pp3c7_14120"/>
</dbReference>